<dbReference type="InterPro" id="IPR011701">
    <property type="entry name" value="MFS"/>
</dbReference>
<dbReference type="SUPFAM" id="SSF103473">
    <property type="entry name" value="MFS general substrate transporter"/>
    <property type="match status" value="1"/>
</dbReference>
<feature type="transmembrane region" description="Helical" evidence="10">
    <location>
        <begin position="313"/>
        <end position="333"/>
    </location>
</feature>
<dbReference type="InterPro" id="IPR050930">
    <property type="entry name" value="MFS_Vesicular_Transporter"/>
</dbReference>
<feature type="transmembrane region" description="Helical" evidence="10">
    <location>
        <begin position="365"/>
        <end position="387"/>
    </location>
</feature>
<comment type="similarity">
    <text evidence="2">Belongs to the major facilitator superfamily. Vesicular transporter family.</text>
</comment>
<dbReference type="Gene3D" id="1.20.1250.20">
    <property type="entry name" value="MFS general substrate transporter like domains"/>
    <property type="match status" value="1"/>
</dbReference>
<feature type="transmembrane region" description="Helical" evidence="10">
    <location>
        <begin position="267"/>
        <end position="293"/>
    </location>
</feature>
<feature type="transmembrane region" description="Helical" evidence="10">
    <location>
        <begin position="431"/>
        <end position="452"/>
    </location>
</feature>
<proteinExistence type="inferred from homology"/>
<dbReference type="GO" id="GO:0005277">
    <property type="term" value="F:acetylcholine transmembrane transporter activity"/>
    <property type="evidence" value="ECO:0007669"/>
    <property type="project" value="TreeGrafter"/>
</dbReference>
<dbReference type="AlphaFoldDB" id="A0A7M7MFK4"/>
<name>A0A7M7MFK4_VARDE</name>
<dbReference type="KEGG" id="vde:111255359"/>
<dbReference type="PANTHER" id="PTHR23506">
    <property type="entry name" value="GH10249P"/>
    <property type="match status" value="1"/>
</dbReference>
<feature type="transmembrane region" description="Helical" evidence="10">
    <location>
        <begin position="340"/>
        <end position="359"/>
    </location>
</feature>
<evidence type="ECO:0000256" key="1">
    <source>
        <dbReference type="ARBA" id="ARBA00004141"/>
    </source>
</evidence>
<keyword evidence="3" id="KW-0813">Transport</keyword>
<dbReference type="GO" id="GO:0043195">
    <property type="term" value="C:terminal bouton"/>
    <property type="evidence" value="ECO:0007669"/>
    <property type="project" value="TreeGrafter"/>
</dbReference>
<dbReference type="RefSeq" id="XP_022672995.1">
    <property type="nucleotide sequence ID" value="XM_022817260.1"/>
</dbReference>
<feature type="transmembrane region" description="Helical" evidence="10">
    <location>
        <begin position="197"/>
        <end position="215"/>
    </location>
</feature>
<dbReference type="FunFam" id="1.20.1250.20:FF:000109">
    <property type="entry name" value="Putative vesicular acetylcholine transporter"/>
    <property type="match status" value="1"/>
</dbReference>
<feature type="transmembrane region" description="Helical" evidence="10">
    <location>
        <begin position="141"/>
        <end position="165"/>
    </location>
</feature>
<dbReference type="GO" id="GO:0042910">
    <property type="term" value="F:xenobiotic transmembrane transporter activity"/>
    <property type="evidence" value="ECO:0007669"/>
    <property type="project" value="InterPro"/>
</dbReference>
<protein>
    <recommendedName>
        <fullName evidence="11">Major facilitator superfamily (MFS) profile domain-containing protein</fullName>
    </recommendedName>
</protein>
<keyword evidence="6 10" id="KW-1133">Transmembrane helix</keyword>
<feature type="transmembrane region" description="Helical" evidence="10">
    <location>
        <begin position="399"/>
        <end position="419"/>
    </location>
</feature>
<dbReference type="GeneID" id="111255359"/>
<dbReference type="PANTHER" id="PTHR23506:SF13">
    <property type="entry name" value="VESICULAR ACETYLCHOLINE TRANSPORTER"/>
    <property type="match status" value="1"/>
</dbReference>
<feature type="domain" description="Major facilitator superfamily (MFS) profile" evidence="11">
    <location>
        <begin position="36"/>
        <end position="461"/>
    </location>
</feature>
<evidence type="ECO:0000259" key="11">
    <source>
        <dbReference type="PROSITE" id="PS50850"/>
    </source>
</evidence>
<dbReference type="NCBIfam" id="TIGR00880">
    <property type="entry name" value="2_A_01_02"/>
    <property type="match status" value="1"/>
</dbReference>
<accession>A0A7M7MFK4</accession>
<sequence>MPVPAIPIPVLNTDTATLWNRFMEKAEDPVKQKKLILIIVCIALLLDNMLYMVIVPIIPQYLRDINSWKTHQEGGNMSVVTVNTTGRMERIWTRVGGRVVYEGEESAVGVLFASKAMVQLLINPFSGAVIDRIGYDLPMMFGLTIMFLSTAIFACGQSYGVLFFARSLQGVGSAFADTGGLAMIADRFTEEAERSRALGIALAFISFGCLVAPPFGGLLFEFAGKEVPFIILSLVCLFDGILLLFVMRPVKQQMKDMGMERPKGTPIHVLLMDPFIAVCAGALMMSNVSLAFLEPTIAIWMKDNLHTEDWQIGLIWLPAFIPHVLGVYITVIAAERYPQYQWMMAAFGLALEGLSSFVVPFAQSYWFLFFPLSGICFGIAMVDTSLLPTLGFLVDYRYVSVYGSIYAIADISYSMAYAIGPVIAGGIVESIGFTPLNIFIAITNLAYVPLLWRLKNVYNTKEGENMAMTEVPGGKRQHNYRACEGVDNHHQLGQDKLQQNTSFGIEETRQQAALPAAPPQQAVPTWEDDPWGDAKNRTTIRVKGPGFNFDSD</sequence>
<dbReference type="GO" id="GO:0030121">
    <property type="term" value="C:AP-1 adaptor complex"/>
    <property type="evidence" value="ECO:0007669"/>
    <property type="project" value="TreeGrafter"/>
</dbReference>
<feature type="transmembrane region" description="Helical" evidence="10">
    <location>
        <begin position="227"/>
        <end position="246"/>
    </location>
</feature>
<keyword evidence="5" id="KW-0532">Neurotransmitter transport</keyword>
<organism evidence="12 13">
    <name type="scientific">Varroa destructor</name>
    <name type="common">Honeybee mite</name>
    <dbReference type="NCBI Taxonomy" id="109461"/>
    <lineage>
        <taxon>Eukaryota</taxon>
        <taxon>Metazoa</taxon>
        <taxon>Ecdysozoa</taxon>
        <taxon>Arthropoda</taxon>
        <taxon>Chelicerata</taxon>
        <taxon>Arachnida</taxon>
        <taxon>Acari</taxon>
        <taxon>Parasitiformes</taxon>
        <taxon>Mesostigmata</taxon>
        <taxon>Gamasina</taxon>
        <taxon>Dermanyssoidea</taxon>
        <taxon>Varroidae</taxon>
        <taxon>Varroa</taxon>
    </lineage>
</organism>
<keyword evidence="13" id="KW-1185">Reference proteome</keyword>
<feature type="region of interest" description="Disordered" evidence="9">
    <location>
        <begin position="512"/>
        <end position="552"/>
    </location>
</feature>
<keyword evidence="4 10" id="KW-0812">Transmembrane</keyword>
<dbReference type="EnsemblMetazoa" id="XM_022817260">
    <property type="protein sequence ID" value="XP_022672995"/>
    <property type="gene ID" value="LOC111255359"/>
</dbReference>
<dbReference type="FunCoup" id="A0A7M7MFK4">
    <property type="interactions" value="8"/>
</dbReference>
<evidence type="ECO:0000256" key="4">
    <source>
        <dbReference type="ARBA" id="ARBA00022692"/>
    </source>
</evidence>
<dbReference type="InterPro" id="IPR036259">
    <property type="entry name" value="MFS_trans_sf"/>
</dbReference>
<keyword evidence="8" id="KW-0325">Glycoprotein</keyword>
<reference evidence="12" key="1">
    <citation type="submission" date="2021-01" db="UniProtKB">
        <authorList>
            <consortium name="EnsemblMetazoa"/>
        </authorList>
    </citation>
    <scope>IDENTIFICATION</scope>
</reference>
<dbReference type="Pfam" id="PF07690">
    <property type="entry name" value="MFS_1"/>
    <property type="match status" value="1"/>
</dbReference>
<dbReference type="Proteomes" id="UP000594260">
    <property type="component" value="Unplaced"/>
</dbReference>
<evidence type="ECO:0000256" key="8">
    <source>
        <dbReference type="ARBA" id="ARBA00023180"/>
    </source>
</evidence>
<evidence type="ECO:0000256" key="2">
    <source>
        <dbReference type="ARBA" id="ARBA00006829"/>
    </source>
</evidence>
<evidence type="ECO:0000313" key="13">
    <source>
        <dbReference type="Proteomes" id="UP000594260"/>
    </source>
</evidence>
<dbReference type="InterPro" id="IPR020846">
    <property type="entry name" value="MFS_dom"/>
</dbReference>
<keyword evidence="7 10" id="KW-0472">Membrane</keyword>
<dbReference type="CDD" id="cd17383">
    <property type="entry name" value="MFS_SLC18A3_VAChT"/>
    <property type="match status" value="1"/>
</dbReference>
<dbReference type="InParanoid" id="A0A7M7MFK4"/>
<dbReference type="OMA" id="TRTPEVW"/>
<dbReference type="PROSITE" id="PS50850">
    <property type="entry name" value="MFS"/>
    <property type="match status" value="1"/>
</dbReference>
<evidence type="ECO:0000256" key="3">
    <source>
        <dbReference type="ARBA" id="ARBA00022448"/>
    </source>
</evidence>
<evidence type="ECO:0000256" key="10">
    <source>
        <dbReference type="SAM" id="Phobius"/>
    </source>
</evidence>
<evidence type="ECO:0000313" key="12">
    <source>
        <dbReference type="EnsemblMetazoa" id="XP_022672995"/>
    </source>
</evidence>
<dbReference type="GO" id="GO:0007268">
    <property type="term" value="P:chemical synaptic transmission"/>
    <property type="evidence" value="ECO:0007669"/>
    <property type="project" value="TreeGrafter"/>
</dbReference>
<feature type="compositionally biased region" description="Low complexity" evidence="9">
    <location>
        <begin position="512"/>
        <end position="524"/>
    </location>
</feature>
<evidence type="ECO:0000256" key="5">
    <source>
        <dbReference type="ARBA" id="ARBA00022775"/>
    </source>
</evidence>
<dbReference type="GO" id="GO:0030122">
    <property type="term" value="C:AP-2 adaptor complex"/>
    <property type="evidence" value="ECO:0007669"/>
    <property type="project" value="TreeGrafter"/>
</dbReference>
<feature type="transmembrane region" description="Helical" evidence="10">
    <location>
        <begin position="35"/>
        <end position="58"/>
    </location>
</feature>
<evidence type="ECO:0000256" key="6">
    <source>
        <dbReference type="ARBA" id="ARBA00022989"/>
    </source>
</evidence>
<dbReference type="InterPro" id="IPR001958">
    <property type="entry name" value="Tet-R_TetA/multi-R_MdtG-like"/>
</dbReference>
<evidence type="ECO:0000256" key="9">
    <source>
        <dbReference type="SAM" id="MobiDB-lite"/>
    </source>
</evidence>
<evidence type="ECO:0000256" key="7">
    <source>
        <dbReference type="ARBA" id="ARBA00023136"/>
    </source>
</evidence>
<comment type="subcellular location">
    <subcellularLocation>
        <location evidence="1">Membrane</location>
        <topology evidence="1">Multi-pass membrane protein</topology>
    </subcellularLocation>
</comment>